<comment type="caution">
    <text evidence="12">The sequence shown here is derived from an EMBL/GenBank/DDBJ whole genome shotgun (WGS) entry which is preliminary data.</text>
</comment>
<evidence type="ECO:0000256" key="2">
    <source>
        <dbReference type="ARBA" id="ARBA00004496"/>
    </source>
</evidence>
<gene>
    <name evidence="12" type="ORF">LPT13_11520</name>
</gene>
<dbReference type="RefSeq" id="WP_242166547.1">
    <property type="nucleotide sequence ID" value="NZ_JAJMLW010000004.1"/>
</dbReference>
<reference evidence="12" key="1">
    <citation type="submission" date="2021-11" db="EMBL/GenBank/DDBJ databases">
        <title>A Novel Adlercreutzia Species, isolated from a Allomyrina dichotoma larva feces.</title>
        <authorList>
            <person name="Suh M.K."/>
        </authorList>
    </citation>
    <scope>NUCLEOTIDE SEQUENCE</scope>
    <source>
        <strain evidence="12">JBNU-10</strain>
    </source>
</reference>
<keyword evidence="7 9" id="KW-0413">Isomerase</keyword>
<evidence type="ECO:0000313" key="12">
    <source>
        <dbReference type="EMBL" id="MCI2242975.1"/>
    </source>
</evidence>
<protein>
    <recommendedName>
        <fullName evidence="10">Peptidyl-prolyl cis-trans isomerase</fullName>
        <ecNumber evidence="10">5.2.1.8</ecNumber>
    </recommendedName>
</protein>
<evidence type="ECO:0000256" key="6">
    <source>
        <dbReference type="ARBA" id="ARBA00023186"/>
    </source>
</evidence>
<feature type="domain" description="PPIase FKBP-type" evidence="11">
    <location>
        <begin position="5"/>
        <end position="80"/>
    </location>
</feature>
<evidence type="ECO:0000256" key="7">
    <source>
        <dbReference type="ARBA" id="ARBA00023235"/>
    </source>
</evidence>
<dbReference type="PROSITE" id="PS50059">
    <property type="entry name" value="FKBP_PPIASE"/>
    <property type="match status" value="1"/>
</dbReference>
<comment type="subcellular location">
    <subcellularLocation>
        <location evidence="2">Cytoplasm</location>
    </subcellularLocation>
</comment>
<comment type="catalytic activity">
    <reaction evidence="1 9 10">
        <text>[protein]-peptidylproline (omega=180) = [protein]-peptidylproline (omega=0)</text>
        <dbReference type="Rhea" id="RHEA:16237"/>
        <dbReference type="Rhea" id="RHEA-COMP:10747"/>
        <dbReference type="Rhea" id="RHEA-COMP:10748"/>
        <dbReference type="ChEBI" id="CHEBI:83833"/>
        <dbReference type="ChEBI" id="CHEBI:83834"/>
        <dbReference type="EC" id="5.2.1.8"/>
    </reaction>
</comment>
<proteinExistence type="inferred from homology"/>
<evidence type="ECO:0000313" key="13">
    <source>
        <dbReference type="Proteomes" id="UP001430755"/>
    </source>
</evidence>
<comment type="similarity">
    <text evidence="3 10">Belongs to the FKBP-type PPIase family.</text>
</comment>
<sequence>MSNEGKKVKIHYTGTLDDGEKFDSSYDHGEPIEFVCMAGDVIPGFDEGVKDMAVGDKKTIHIEPADAYGEVREDLIQEVPLENIPNAEDLPVGGVIYMHGPDGRPVPVQVKAIEDGVATFDFNHPLAGKALNFELELVEVAD</sequence>
<keyword evidence="13" id="KW-1185">Reference proteome</keyword>
<dbReference type="EMBL" id="JAJMLW010000004">
    <property type="protein sequence ID" value="MCI2242975.1"/>
    <property type="molecule type" value="Genomic_DNA"/>
</dbReference>
<dbReference type="Proteomes" id="UP001430755">
    <property type="component" value="Unassembled WGS sequence"/>
</dbReference>
<evidence type="ECO:0000256" key="1">
    <source>
        <dbReference type="ARBA" id="ARBA00000971"/>
    </source>
</evidence>
<dbReference type="EC" id="5.2.1.8" evidence="10"/>
<name>A0ABS9WJK1_9ACTN</name>
<comment type="function">
    <text evidence="8">Also involved in hydrogenase metallocenter assembly, probably by participating in the nickel insertion step. This function in hydrogenase biosynthesis requires chaperone activity and the presence of the metal-binding domain, but not PPIase activity.</text>
</comment>
<evidence type="ECO:0000256" key="9">
    <source>
        <dbReference type="PROSITE-ProRule" id="PRU00277"/>
    </source>
</evidence>
<keyword evidence="6" id="KW-0143">Chaperone</keyword>
<evidence type="ECO:0000256" key="10">
    <source>
        <dbReference type="RuleBase" id="RU003915"/>
    </source>
</evidence>
<keyword evidence="5 9" id="KW-0697">Rotamase</keyword>
<dbReference type="PANTHER" id="PTHR47861">
    <property type="entry name" value="FKBP-TYPE PEPTIDYL-PROLYL CIS-TRANS ISOMERASE SLYD"/>
    <property type="match status" value="1"/>
</dbReference>
<evidence type="ECO:0000259" key="11">
    <source>
        <dbReference type="PROSITE" id="PS50059"/>
    </source>
</evidence>
<evidence type="ECO:0000256" key="3">
    <source>
        <dbReference type="ARBA" id="ARBA00006577"/>
    </source>
</evidence>
<dbReference type="InterPro" id="IPR001179">
    <property type="entry name" value="PPIase_FKBP_dom"/>
</dbReference>
<evidence type="ECO:0000256" key="4">
    <source>
        <dbReference type="ARBA" id="ARBA00022490"/>
    </source>
</evidence>
<dbReference type="PANTHER" id="PTHR47861:SF3">
    <property type="entry name" value="FKBP-TYPE PEPTIDYL-PROLYL CIS-TRANS ISOMERASE SLYD"/>
    <property type="match status" value="1"/>
</dbReference>
<dbReference type="GO" id="GO:0016853">
    <property type="term" value="F:isomerase activity"/>
    <property type="evidence" value="ECO:0007669"/>
    <property type="project" value="UniProtKB-KW"/>
</dbReference>
<evidence type="ECO:0000256" key="5">
    <source>
        <dbReference type="ARBA" id="ARBA00023110"/>
    </source>
</evidence>
<dbReference type="Pfam" id="PF00254">
    <property type="entry name" value="FKBP_C"/>
    <property type="match status" value="1"/>
</dbReference>
<evidence type="ECO:0000256" key="8">
    <source>
        <dbReference type="ARBA" id="ARBA00037071"/>
    </source>
</evidence>
<accession>A0ABS9WJK1</accession>
<keyword evidence="4" id="KW-0963">Cytoplasm</keyword>
<organism evidence="12 13">
    <name type="scientific">Adlercreutzia faecimuris</name>
    <dbReference type="NCBI Taxonomy" id="2897341"/>
    <lineage>
        <taxon>Bacteria</taxon>
        <taxon>Bacillati</taxon>
        <taxon>Actinomycetota</taxon>
        <taxon>Coriobacteriia</taxon>
        <taxon>Eggerthellales</taxon>
        <taxon>Eggerthellaceae</taxon>
        <taxon>Adlercreutzia</taxon>
    </lineage>
</organism>